<feature type="region of interest" description="Disordered" evidence="1">
    <location>
        <begin position="1"/>
        <end position="38"/>
    </location>
</feature>
<evidence type="ECO:0000313" key="3">
    <source>
        <dbReference type="Proteomes" id="UP000250275"/>
    </source>
</evidence>
<sequence length="51" mass="6036">MTRETNKSTLVARSNITVSTKHDAMSQRHAQKKCRSGRERRVKRLVCLRYF</sequence>
<keyword evidence="3" id="KW-1185">Reference proteome</keyword>
<evidence type="ECO:0000313" key="2">
    <source>
        <dbReference type="EMBL" id="OAD56352.1"/>
    </source>
</evidence>
<dbReference type="AlphaFoldDB" id="A0A310SPH3"/>
<organism evidence="2 3">
    <name type="scientific">Eufriesea mexicana</name>
    <dbReference type="NCBI Taxonomy" id="516756"/>
    <lineage>
        <taxon>Eukaryota</taxon>
        <taxon>Metazoa</taxon>
        <taxon>Ecdysozoa</taxon>
        <taxon>Arthropoda</taxon>
        <taxon>Hexapoda</taxon>
        <taxon>Insecta</taxon>
        <taxon>Pterygota</taxon>
        <taxon>Neoptera</taxon>
        <taxon>Endopterygota</taxon>
        <taxon>Hymenoptera</taxon>
        <taxon>Apocrita</taxon>
        <taxon>Aculeata</taxon>
        <taxon>Apoidea</taxon>
        <taxon>Anthophila</taxon>
        <taxon>Apidae</taxon>
        <taxon>Eufriesea</taxon>
    </lineage>
</organism>
<evidence type="ECO:0000256" key="1">
    <source>
        <dbReference type="SAM" id="MobiDB-lite"/>
    </source>
</evidence>
<feature type="compositionally biased region" description="Polar residues" evidence="1">
    <location>
        <begin position="7"/>
        <end position="19"/>
    </location>
</feature>
<name>A0A310SPH3_9HYME</name>
<proteinExistence type="predicted"/>
<dbReference type="Proteomes" id="UP000250275">
    <property type="component" value="Unassembled WGS sequence"/>
</dbReference>
<dbReference type="EMBL" id="KQ762031">
    <property type="protein sequence ID" value="OAD56352.1"/>
    <property type="molecule type" value="Genomic_DNA"/>
</dbReference>
<accession>A0A310SPH3</accession>
<reference evidence="2 3" key="1">
    <citation type="submission" date="2015-07" db="EMBL/GenBank/DDBJ databases">
        <title>The genome of Eufriesea mexicana.</title>
        <authorList>
            <person name="Pan H."/>
            <person name="Kapheim K."/>
        </authorList>
    </citation>
    <scope>NUCLEOTIDE SEQUENCE [LARGE SCALE GENOMIC DNA]</scope>
    <source>
        <strain evidence="2">0111107269</strain>
        <tissue evidence="2">Whole body</tissue>
    </source>
</reference>
<gene>
    <name evidence="2" type="ORF">WN48_03478</name>
</gene>
<protein>
    <submittedName>
        <fullName evidence="2">Uncharacterized protein</fullName>
    </submittedName>
</protein>
<feature type="compositionally biased region" description="Basic residues" evidence="1">
    <location>
        <begin position="29"/>
        <end position="38"/>
    </location>
</feature>